<comment type="pathway">
    <text evidence="1 7">Cell wall biogenesis; peptidoglycan biosynthesis.</text>
</comment>
<dbReference type="PROSITE" id="PS52029">
    <property type="entry name" value="LD_TPASE"/>
    <property type="match status" value="1"/>
</dbReference>
<dbReference type="GO" id="GO:0004180">
    <property type="term" value="F:carboxypeptidase activity"/>
    <property type="evidence" value="ECO:0007669"/>
    <property type="project" value="UniProtKB-ARBA"/>
</dbReference>
<dbReference type="RefSeq" id="WP_187539072.1">
    <property type="nucleotide sequence ID" value="NZ_BAABJT010000001.1"/>
</dbReference>
<proteinExistence type="inferred from homology"/>
<keyword evidence="4 7" id="KW-0133">Cell shape</keyword>
<dbReference type="KEGG" id="slut:H9L13_03470"/>
<dbReference type="Proteomes" id="UP000515971">
    <property type="component" value="Chromosome"/>
</dbReference>
<keyword evidence="10" id="KW-1185">Reference proteome</keyword>
<organism evidence="9 10">
    <name type="scientific">Sphingomonas lutea</name>
    <dbReference type="NCBI Taxonomy" id="1045317"/>
    <lineage>
        <taxon>Bacteria</taxon>
        <taxon>Pseudomonadati</taxon>
        <taxon>Pseudomonadota</taxon>
        <taxon>Alphaproteobacteria</taxon>
        <taxon>Sphingomonadales</taxon>
        <taxon>Sphingomonadaceae</taxon>
        <taxon>Sphingomonas</taxon>
    </lineage>
</organism>
<dbReference type="SUPFAM" id="SSF141523">
    <property type="entry name" value="L,D-transpeptidase catalytic domain-like"/>
    <property type="match status" value="1"/>
</dbReference>
<dbReference type="InterPro" id="IPR052905">
    <property type="entry name" value="LD-transpeptidase_YkuD-like"/>
</dbReference>
<evidence type="ECO:0000256" key="5">
    <source>
        <dbReference type="ARBA" id="ARBA00022984"/>
    </source>
</evidence>
<reference evidence="9 10" key="1">
    <citation type="submission" date="2020-08" db="EMBL/GenBank/DDBJ databases">
        <title>Genome sequence of Sphingomonas lutea KCTC 23642T.</title>
        <authorList>
            <person name="Hyun D.-W."/>
            <person name="Bae J.-W."/>
        </authorList>
    </citation>
    <scope>NUCLEOTIDE SEQUENCE [LARGE SCALE GENOMIC DNA]</scope>
    <source>
        <strain evidence="9 10">KCTC 23642</strain>
    </source>
</reference>
<dbReference type="Gene3D" id="2.40.440.10">
    <property type="entry name" value="L,D-transpeptidase catalytic domain-like"/>
    <property type="match status" value="1"/>
</dbReference>
<evidence type="ECO:0000256" key="3">
    <source>
        <dbReference type="ARBA" id="ARBA00022679"/>
    </source>
</evidence>
<feature type="domain" description="L,D-TPase catalytic" evidence="8">
    <location>
        <begin position="226"/>
        <end position="419"/>
    </location>
</feature>
<evidence type="ECO:0000313" key="10">
    <source>
        <dbReference type="Proteomes" id="UP000515971"/>
    </source>
</evidence>
<dbReference type="AlphaFoldDB" id="A0A7G9SJG0"/>
<dbReference type="InterPro" id="IPR005490">
    <property type="entry name" value="LD_TPept_cat_dom"/>
</dbReference>
<dbReference type="UniPathway" id="UPA00219"/>
<dbReference type="GO" id="GO:0008360">
    <property type="term" value="P:regulation of cell shape"/>
    <property type="evidence" value="ECO:0007669"/>
    <property type="project" value="UniProtKB-UniRule"/>
</dbReference>
<feature type="active site" description="Proton donor/acceptor" evidence="7">
    <location>
        <position position="362"/>
    </location>
</feature>
<gene>
    <name evidence="9" type="ORF">H9L13_03470</name>
</gene>
<evidence type="ECO:0000256" key="2">
    <source>
        <dbReference type="ARBA" id="ARBA00005992"/>
    </source>
</evidence>
<dbReference type="Pfam" id="PF20142">
    <property type="entry name" value="Scaffold"/>
    <property type="match status" value="1"/>
</dbReference>
<feature type="active site" description="Nucleophile" evidence="7">
    <location>
        <position position="381"/>
    </location>
</feature>
<dbReference type="EMBL" id="CP060718">
    <property type="protein sequence ID" value="QNN67985.1"/>
    <property type="molecule type" value="Genomic_DNA"/>
</dbReference>
<evidence type="ECO:0000256" key="7">
    <source>
        <dbReference type="PROSITE-ProRule" id="PRU01373"/>
    </source>
</evidence>
<evidence type="ECO:0000256" key="6">
    <source>
        <dbReference type="ARBA" id="ARBA00023316"/>
    </source>
</evidence>
<evidence type="ECO:0000259" key="8">
    <source>
        <dbReference type="PROSITE" id="PS52029"/>
    </source>
</evidence>
<dbReference type="PANTHER" id="PTHR41533:SF2">
    <property type="entry name" value="BLR7131 PROTEIN"/>
    <property type="match status" value="1"/>
</dbReference>
<accession>A0A7G9SJG0</accession>
<evidence type="ECO:0000313" key="9">
    <source>
        <dbReference type="EMBL" id="QNN67985.1"/>
    </source>
</evidence>
<sequence>MKHLRIARTGLGPVRLYSRLSGVAAGLVLAAAPFSYAHAAPAKGKARAVAAAPAPAARVSVADFYRARQGAPLWLNKASGDAAQQLFLMLSNARLDGLDPQNYRVTALQDALAKAWNGDRQAVLRADQMLSEAFVAYVRDLRRDPGGIIYVDPELKPAAPSPFTLLAQAATSPDLPGFIRSMKWMNPTYAELRQALMRHNYASAHERQLLMVNLERARALPADKRRYIVVNIAAQRLTMFEDGKPVDSMRVVIGQTKYPTPMMSGLIRYAVLNPYWNSPADLTAERVAPSVLREGTKFLDKKGYQVLSGWSENAVVVDPATVDWKAVAEGRTEIRVRQLPGPENAMGRVKFMFPNEQGIWLHDTPDKQLLNEAARLYSGGCVRLEDAPRLGEWLFGRRLEPNGEAAEQPIALSTPVPVYLTYLTAIPEGASIAYFKDVYGHDKAKLAGASGDRLAAR</sequence>
<name>A0A7G9SJG0_9SPHN</name>
<dbReference type="PANTHER" id="PTHR41533">
    <property type="entry name" value="L,D-TRANSPEPTIDASE HI_1667-RELATED"/>
    <property type="match status" value="1"/>
</dbReference>
<evidence type="ECO:0000256" key="4">
    <source>
        <dbReference type="ARBA" id="ARBA00022960"/>
    </source>
</evidence>
<dbReference type="InterPro" id="IPR045380">
    <property type="entry name" value="LD_TPept_scaffold_dom"/>
</dbReference>
<keyword evidence="5 7" id="KW-0573">Peptidoglycan synthesis</keyword>
<dbReference type="InterPro" id="IPR038063">
    <property type="entry name" value="Transpep_catalytic_dom"/>
</dbReference>
<keyword evidence="3" id="KW-0808">Transferase</keyword>
<dbReference type="GO" id="GO:0071555">
    <property type="term" value="P:cell wall organization"/>
    <property type="evidence" value="ECO:0007669"/>
    <property type="project" value="UniProtKB-UniRule"/>
</dbReference>
<comment type="similarity">
    <text evidence="2">Belongs to the YkuD family.</text>
</comment>
<keyword evidence="6 7" id="KW-0961">Cell wall biogenesis/degradation</keyword>
<dbReference type="Pfam" id="PF03734">
    <property type="entry name" value="YkuD"/>
    <property type="match status" value="1"/>
</dbReference>
<protein>
    <submittedName>
        <fullName evidence="9">L,D-transpeptidase family protein</fullName>
    </submittedName>
</protein>
<dbReference type="GO" id="GO:0009252">
    <property type="term" value="P:peptidoglycan biosynthetic process"/>
    <property type="evidence" value="ECO:0007669"/>
    <property type="project" value="UniProtKB-UniPathway"/>
</dbReference>
<dbReference type="CDD" id="cd16913">
    <property type="entry name" value="YkuD_like"/>
    <property type="match status" value="1"/>
</dbReference>
<evidence type="ECO:0000256" key="1">
    <source>
        <dbReference type="ARBA" id="ARBA00004752"/>
    </source>
</evidence>
<dbReference type="GO" id="GO:0016740">
    <property type="term" value="F:transferase activity"/>
    <property type="evidence" value="ECO:0007669"/>
    <property type="project" value="UniProtKB-KW"/>
</dbReference>